<gene>
    <name evidence="1" type="primary">RRN9</name>
    <name evidence="1" type="ORF">ATY40_BA7500568</name>
</gene>
<dbReference type="AlphaFoldDB" id="A0A1B2J6P0"/>
<protein>
    <submittedName>
        <fullName evidence="1">BA75_00568T0</fullName>
    </submittedName>
</protein>
<evidence type="ECO:0000313" key="2">
    <source>
        <dbReference type="Proteomes" id="UP000094565"/>
    </source>
</evidence>
<accession>A0A1B2J6P0</accession>
<sequence length="310" mass="35778">MSSSEEEEDAPMTVLSEKKLRREGQKLLRYFEDTQAQDLGIHLYSAFLLSKQTNGLLPRKRWHAWPLSIDRVSDPKFFDRYVDENEPYHIRRGSGTRHQPIPLTISKSEEPIETIASKPGSTFYKEKQVCEPLTDPLQILKEEMNAAFQRKLSQKIHKSKTKHYQPVIGSETNIPEMLSNKILARLHHILIQLAVGRGQTPVSASEFLSIKRSGLLDWMDVLMACREDSPRIHKLFDLNSSDAKKISRRDLFELYRPPVRSGPKNPIVDEENESEQDEISTNIDDLSCIRRVKVLNLKRELLGQKPDFGY</sequence>
<proteinExistence type="predicted"/>
<evidence type="ECO:0000313" key="1">
    <source>
        <dbReference type="EMBL" id="ANZ73651.1"/>
    </source>
</evidence>
<name>A0A1B2J6P0_PICPA</name>
<dbReference type="Proteomes" id="UP000094565">
    <property type="component" value="Chromosome 1"/>
</dbReference>
<keyword evidence="2" id="KW-1185">Reference proteome</keyword>
<dbReference type="OrthoDB" id="4068335at2759"/>
<dbReference type="EMBL" id="CP014584">
    <property type="protein sequence ID" value="ANZ73651.1"/>
    <property type="molecule type" value="Genomic_DNA"/>
</dbReference>
<reference evidence="1 2" key="1">
    <citation type="submission" date="2016-02" db="EMBL/GenBank/DDBJ databases">
        <title>Comparative genomic and transcriptomic foundation for Pichia pastoris.</title>
        <authorList>
            <person name="Love K.R."/>
            <person name="Shah K.A."/>
            <person name="Whittaker C.A."/>
            <person name="Wu J."/>
            <person name="Bartlett M.C."/>
            <person name="Ma D."/>
            <person name="Leeson R.L."/>
            <person name="Priest M."/>
            <person name="Young S.K."/>
            <person name="Love J.C."/>
        </authorList>
    </citation>
    <scope>NUCLEOTIDE SEQUENCE [LARGE SCALE GENOMIC DNA]</scope>
    <source>
        <strain evidence="1 2">ATCC 28485</strain>
    </source>
</reference>
<organism evidence="1 2">
    <name type="scientific">Komagataella pastoris</name>
    <name type="common">Yeast</name>
    <name type="synonym">Pichia pastoris</name>
    <dbReference type="NCBI Taxonomy" id="4922"/>
    <lineage>
        <taxon>Eukaryota</taxon>
        <taxon>Fungi</taxon>
        <taxon>Dikarya</taxon>
        <taxon>Ascomycota</taxon>
        <taxon>Saccharomycotina</taxon>
        <taxon>Pichiomycetes</taxon>
        <taxon>Pichiales</taxon>
        <taxon>Pichiaceae</taxon>
        <taxon>Komagataella</taxon>
    </lineage>
</organism>